<dbReference type="EMBL" id="ATCN01000561">
    <property type="protein sequence ID" value="EPR78805.1"/>
    <property type="molecule type" value="Genomic_DNA"/>
</dbReference>
<feature type="domain" description="NADP-dependent oxidoreductase" evidence="5">
    <location>
        <begin position="19"/>
        <end position="286"/>
    </location>
</feature>
<dbReference type="Gene3D" id="3.20.20.100">
    <property type="entry name" value="NADP-dependent oxidoreductase domain"/>
    <property type="match status" value="1"/>
</dbReference>
<dbReference type="OMA" id="NMERTIV"/>
<dbReference type="PANTHER" id="PTHR11732">
    <property type="entry name" value="ALDO/KETO REDUCTASE"/>
    <property type="match status" value="1"/>
</dbReference>
<protein>
    <submittedName>
        <fullName evidence="6">Aldose reductase</fullName>
    </submittedName>
</protein>
<accession>S7W7H1</accession>
<feature type="binding site" evidence="3">
    <location>
        <position position="112"/>
    </location>
    <ligand>
        <name>substrate</name>
    </ligand>
</feature>
<evidence type="ECO:0000256" key="4">
    <source>
        <dbReference type="PIRSR" id="PIRSR000097-3"/>
    </source>
</evidence>
<comment type="caution">
    <text evidence="6">The sequence shown here is derived from an EMBL/GenBank/DDBJ whole genome shotgun (WGS) entry which is preliminary data.</text>
</comment>
<dbReference type="InterPro" id="IPR020471">
    <property type="entry name" value="AKR"/>
</dbReference>
<dbReference type="PROSITE" id="PS00798">
    <property type="entry name" value="ALDOKETO_REDUCTASE_1"/>
    <property type="match status" value="1"/>
</dbReference>
<dbReference type="AlphaFoldDB" id="S7W7H1"/>
<evidence type="ECO:0000256" key="2">
    <source>
        <dbReference type="PIRSR" id="PIRSR000097-1"/>
    </source>
</evidence>
<dbReference type="CDD" id="cd19071">
    <property type="entry name" value="AKR_AKR1-5-like"/>
    <property type="match status" value="1"/>
</dbReference>
<dbReference type="InterPro" id="IPR023210">
    <property type="entry name" value="NADP_OxRdtase_dom"/>
</dbReference>
<dbReference type="PROSITE" id="PS00062">
    <property type="entry name" value="ALDOKETO_REDUCTASE_2"/>
    <property type="match status" value="1"/>
</dbReference>
<dbReference type="GO" id="GO:0016616">
    <property type="term" value="F:oxidoreductase activity, acting on the CH-OH group of donors, NAD or NADP as acceptor"/>
    <property type="evidence" value="ECO:0007669"/>
    <property type="project" value="UniProtKB-ARBA"/>
</dbReference>
<dbReference type="PIRSF" id="PIRSF000097">
    <property type="entry name" value="AKR"/>
    <property type="match status" value="1"/>
</dbReference>
<dbReference type="InParanoid" id="S7W7H1"/>
<dbReference type="InterPro" id="IPR036812">
    <property type="entry name" value="NAD(P)_OxRdtase_dom_sf"/>
</dbReference>
<evidence type="ECO:0000256" key="3">
    <source>
        <dbReference type="PIRSR" id="PIRSR000097-2"/>
    </source>
</evidence>
<feature type="active site" description="Proton donor" evidence="2">
    <location>
        <position position="52"/>
    </location>
</feature>
<dbReference type="FunCoup" id="S7W7H1">
    <property type="interactions" value="84"/>
</dbReference>
<feature type="site" description="Lowers pKa of active site Tyr" evidence="4">
    <location>
        <position position="81"/>
    </location>
</feature>
<keyword evidence="7" id="KW-1185">Reference proteome</keyword>
<dbReference type="SUPFAM" id="SSF51430">
    <property type="entry name" value="NAD(P)-linked oxidoreductase"/>
    <property type="match status" value="1"/>
</dbReference>
<sequence length="304" mass="35347">MINKNVLRLYNNNTIPIVGLGAWKTTDLNDVENVFNTALELGYRHIDTAYNYKNEKFIGIVLDEAFKTGIVKREELFITSKLWSGCHNDPEKYLDESLENLKLDYLDLYLIHWPVTIKVENGVELTDNDGNYITEEFHPIKIWKIMESFVKKGKVKNIGVSNFGFDNLNLILKNCEIQPAVNQIEVHPYYQEKELIEFCTNHNIKIIAYSPLGSYAEETGFKPLREDPIICDIAKKHNTSQSKVLLNFLTQQNIAVIPKSSSRKHLQDNIEILKLDEDDMERIKNIHITHKYRDPVFMGPNRYK</sequence>
<name>S7W7H1_SPRLO</name>
<dbReference type="VEuPathDB" id="MicrosporidiaDB:SLOPH_2170"/>
<dbReference type="InterPro" id="IPR018170">
    <property type="entry name" value="Aldo/ket_reductase_CS"/>
</dbReference>
<gene>
    <name evidence="6" type="ORF">SLOPH_2170</name>
</gene>
<keyword evidence="1" id="KW-0560">Oxidoreductase</keyword>
<dbReference type="OrthoDB" id="416253at2759"/>
<dbReference type="PRINTS" id="PR00069">
    <property type="entry name" value="ALDKETRDTASE"/>
</dbReference>
<proteinExistence type="predicted"/>
<organism evidence="6 7">
    <name type="scientific">Spraguea lophii (strain 42_110)</name>
    <name type="common">Microsporidian parasite</name>
    <dbReference type="NCBI Taxonomy" id="1358809"/>
    <lineage>
        <taxon>Eukaryota</taxon>
        <taxon>Fungi</taxon>
        <taxon>Fungi incertae sedis</taxon>
        <taxon>Microsporidia</taxon>
        <taxon>Spragueidae</taxon>
        <taxon>Spraguea</taxon>
    </lineage>
</organism>
<dbReference type="Proteomes" id="UP000014978">
    <property type="component" value="Unassembled WGS sequence"/>
</dbReference>
<evidence type="ECO:0000256" key="1">
    <source>
        <dbReference type="ARBA" id="ARBA00023002"/>
    </source>
</evidence>
<dbReference type="HOGENOM" id="CLU_023205_0_0_1"/>
<dbReference type="STRING" id="1358809.S7W7H1"/>
<dbReference type="FunFam" id="3.20.20.100:FF:000002">
    <property type="entry name" value="2,5-diketo-D-gluconic acid reductase A"/>
    <property type="match status" value="1"/>
</dbReference>
<evidence type="ECO:0000259" key="5">
    <source>
        <dbReference type="Pfam" id="PF00248"/>
    </source>
</evidence>
<dbReference type="Pfam" id="PF00248">
    <property type="entry name" value="Aldo_ket_red"/>
    <property type="match status" value="1"/>
</dbReference>
<evidence type="ECO:0000313" key="6">
    <source>
        <dbReference type="EMBL" id="EPR78805.1"/>
    </source>
</evidence>
<reference evidence="7" key="1">
    <citation type="journal article" date="2013" name="PLoS Genet.">
        <title>The genome of Spraguea lophii and the basis of host-microsporidian interactions.</title>
        <authorList>
            <person name="Campbell S.E."/>
            <person name="Williams T.A."/>
            <person name="Yousuf A."/>
            <person name="Soanes D.M."/>
            <person name="Paszkiewicz K.H."/>
            <person name="Williams B.A.P."/>
        </authorList>
    </citation>
    <scope>NUCLEOTIDE SEQUENCE [LARGE SCALE GENOMIC DNA]</scope>
    <source>
        <strain evidence="7">42_110</strain>
    </source>
</reference>
<evidence type="ECO:0000313" key="7">
    <source>
        <dbReference type="Proteomes" id="UP000014978"/>
    </source>
</evidence>